<dbReference type="Gene3D" id="3.40.50.1820">
    <property type="entry name" value="alpha/beta hydrolase"/>
    <property type="match status" value="1"/>
</dbReference>
<keyword evidence="7" id="KW-1185">Reference proteome</keyword>
<dbReference type="InterPro" id="IPR029058">
    <property type="entry name" value="AB_hydrolase_fold"/>
</dbReference>
<evidence type="ECO:0000256" key="4">
    <source>
        <dbReference type="ARBA" id="ARBA00022840"/>
    </source>
</evidence>
<gene>
    <name evidence="6" type="ORF">IU449_25245</name>
</gene>
<evidence type="ECO:0000259" key="5">
    <source>
        <dbReference type="Pfam" id="PF00501"/>
    </source>
</evidence>
<keyword evidence="4" id="KW-0067">ATP-binding</keyword>
<dbReference type="PANTHER" id="PTHR43107:SF15">
    <property type="entry name" value="FATTY ACID TRANSPORT PROTEIN 3, ISOFORM A"/>
    <property type="match status" value="1"/>
</dbReference>
<proteinExistence type="inferred from homology"/>
<dbReference type="Pfam" id="PF00501">
    <property type="entry name" value="AMP-binding"/>
    <property type="match status" value="1"/>
</dbReference>
<reference evidence="6 7" key="1">
    <citation type="submission" date="2020-10" db="EMBL/GenBank/DDBJ databases">
        <title>Identification of Nocardia species via Next-generation sequencing and recognition of intraspecies genetic diversity.</title>
        <authorList>
            <person name="Li P."/>
            <person name="Li P."/>
            <person name="Lu B."/>
        </authorList>
    </citation>
    <scope>NUCLEOTIDE SEQUENCE [LARGE SCALE GENOMIC DNA]</scope>
    <source>
        <strain evidence="6 7">BJ06-0143</strain>
    </source>
</reference>
<dbReference type="Gene3D" id="3.40.50.12780">
    <property type="entry name" value="N-terminal domain of ligase-like"/>
    <property type="match status" value="1"/>
</dbReference>
<evidence type="ECO:0000256" key="3">
    <source>
        <dbReference type="ARBA" id="ARBA00022741"/>
    </source>
</evidence>
<feature type="domain" description="AMP-dependent synthetase/ligase" evidence="5">
    <location>
        <begin position="473"/>
        <end position="802"/>
    </location>
</feature>
<dbReference type="SUPFAM" id="SSF53474">
    <property type="entry name" value="alpha/beta-Hydrolases"/>
    <property type="match status" value="1"/>
</dbReference>
<evidence type="ECO:0000256" key="2">
    <source>
        <dbReference type="ARBA" id="ARBA00022598"/>
    </source>
</evidence>
<dbReference type="InterPro" id="IPR000873">
    <property type="entry name" value="AMP-dep_synth/lig_dom"/>
</dbReference>
<sequence length="1009" mass="107973">MPSRCGKLVVRVGIVGVRGTSAGAIVKFSASGVVGPMRRLMATAQNGLEVIRFGGLAHGVEASPFEVVERRRMYRLRHYFPDDAPPGRPVALLVPPLMVNADIWDVNAEGGAVGILHRGGIDCWVIDFGSPAVEEGGWQRDLADHVLAVSSAIDTVRAATGAEVHLMGYSQGGMFAYQTAAYRHGRGVASIVTFGSPVDIVNGVPFGLPYGLVSDVADFLADHVVTRLPITDSMVRVGFQMLDPVKTAKARIDFLRQLHDREALLPKERQRRFLNREGWVGYAGPAVADLLKQFVAHNRMMLGGFVIRDQPISLAELTCPILAFVGEVDDIGQPAAVRGIVRAAPNADVYESCLYAGHFGLVAGTVATERTWPLVRRWIEWAGGDQPLPEEIHPMSESTTTNTRHSAADRIVSSASTLAEVGAGVGKVFEGLAGSAVRGSVELVGEAARALPRLTRLGMIQPGTRISLGSLLAEQARRAPLRDCFLFDDRVHTNAAVDVRIDNVVRGLIATGVRPATRVGVVMETRPSALAAVAALSRLGAVAVLLAPGSELGRALELTGARTVLADPENLRQVAATGARVLVLGGGGDREIDFPPGADVVDLEQIDPAAVRVPGWYQPNPGLARELAFVLVSGTGDRLETKYITNYRWALSAFGTATAADLDRRDTVYCLAPLHHSSGLLVSLGGAVAGGSRIALARSLDPRRFAEEVHRYGVTVVTYTWTMLRDILDAEVFPAGHPHPIRLFIGSGMPAGLWRRTVEQFAPARVLEFYASIEGDVVLANVHGVKVGSKGRPVPGTARVELVSYDPVTATIRTDDNGYAARCADNEVGLLISKASDGIDLSAGGLRGVFAPGDAWVPTENLFRRDGDGDYWLIDRADTVVLTDRGPVYGQPIIDVLNDIGAIDMEVAYGLDAGEKTLAVAAVCVREGWHLEPKDVSEAMRALEPAKRPDLVYVVDTIARTASYRPCASAVRAAGLPQPGPDTWRYHPDTESYEVLTEAEAAELFGTEA</sequence>
<organism evidence="6 7">
    <name type="scientific">Nocardia higoensis</name>
    <dbReference type="NCBI Taxonomy" id="228599"/>
    <lineage>
        <taxon>Bacteria</taxon>
        <taxon>Bacillati</taxon>
        <taxon>Actinomycetota</taxon>
        <taxon>Actinomycetes</taxon>
        <taxon>Mycobacteriales</taxon>
        <taxon>Nocardiaceae</taxon>
        <taxon>Nocardia</taxon>
    </lineage>
</organism>
<dbReference type="PANTHER" id="PTHR43107">
    <property type="entry name" value="LONG-CHAIN FATTY ACID TRANSPORT PROTEIN"/>
    <property type="match status" value="1"/>
</dbReference>
<name>A0ABS0DH61_9NOCA</name>
<comment type="caution">
    <text evidence="6">The sequence shown here is derived from an EMBL/GenBank/DDBJ whole genome shotgun (WGS) entry which is preliminary data.</text>
</comment>
<evidence type="ECO:0000256" key="1">
    <source>
        <dbReference type="ARBA" id="ARBA00006432"/>
    </source>
</evidence>
<keyword evidence="2" id="KW-0436">Ligase</keyword>
<comment type="similarity">
    <text evidence="1">Belongs to the ATP-dependent AMP-binding enzyme family.</text>
</comment>
<dbReference type="NCBIfam" id="NF005898">
    <property type="entry name" value="PRK07868.1"/>
    <property type="match status" value="1"/>
</dbReference>
<evidence type="ECO:0000313" key="7">
    <source>
        <dbReference type="Proteomes" id="UP000707731"/>
    </source>
</evidence>
<evidence type="ECO:0000313" key="6">
    <source>
        <dbReference type="EMBL" id="MBF6357807.1"/>
    </source>
</evidence>
<dbReference type="Proteomes" id="UP000707731">
    <property type="component" value="Unassembled WGS sequence"/>
</dbReference>
<accession>A0ABS0DH61</accession>
<keyword evidence="3" id="KW-0547">Nucleotide-binding</keyword>
<dbReference type="InterPro" id="IPR042099">
    <property type="entry name" value="ANL_N_sf"/>
</dbReference>
<dbReference type="SUPFAM" id="SSF56801">
    <property type="entry name" value="Acetyl-CoA synthetase-like"/>
    <property type="match status" value="1"/>
</dbReference>
<protein>
    <submittedName>
        <fullName evidence="6">Acyl-CoA synthetase</fullName>
    </submittedName>
</protein>
<dbReference type="EMBL" id="JADLQN010000007">
    <property type="protein sequence ID" value="MBF6357807.1"/>
    <property type="molecule type" value="Genomic_DNA"/>
</dbReference>